<protein>
    <recommendedName>
        <fullName evidence="2">Ice-binding protein C-terminal domain-containing protein</fullName>
    </recommendedName>
</protein>
<reference evidence="4" key="1">
    <citation type="journal article" date="2019" name="Int. J. Syst. Evol. Microbiol.">
        <title>The Global Catalogue of Microorganisms (GCM) 10K type strain sequencing project: providing services to taxonomists for standard genome sequencing and annotation.</title>
        <authorList>
            <consortium name="The Broad Institute Genomics Platform"/>
            <consortium name="The Broad Institute Genome Sequencing Center for Infectious Disease"/>
            <person name="Wu L."/>
            <person name="Ma J."/>
        </authorList>
    </citation>
    <scope>NUCLEOTIDE SEQUENCE [LARGE SCALE GENOMIC DNA]</scope>
    <source>
        <strain evidence="4">KCTC 32239</strain>
    </source>
</reference>
<accession>A0ABQ3B8L5</accession>
<name>A0ABQ3B8L5_9GAMM</name>
<dbReference type="RefSeq" id="WP_189420251.1">
    <property type="nucleotide sequence ID" value="NZ_BMYZ01000003.1"/>
</dbReference>
<dbReference type="EMBL" id="BMYZ01000003">
    <property type="protein sequence ID" value="GGY83934.1"/>
    <property type="molecule type" value="Genomic_DNA"/>
</dbReference>
<evidence type="ECO:0000256" key="1">
    <source>
        <dbReference type="SAM" id="SignalP"/>
    </source>
</evidence>
<keyword evidence="4" id="KW-1185">Reference proteome</keyword>
<feature type="chain" id="PRO_5045241106" description="Ice-binding protein C-terminal domain-containing protein" evidence="1">
    <location>
        <begin position="25"/>
        <end position="209"/>
    </location>
</feature>
<dbReference type="InterPro" id="IPR013424">
    <property type="entry name" value="Ice-binding_C"/>
</dbReference>
<keyword evidence="1" id="KW-0732">Signal</keyword>
<evidence type="ECO:0000313" key="3">
    <source>
        <dbReference type="EMBL" id="GGY83934.1"/>
    </source>
</evidence>
<gene>
    <name evidence="3" type="ORF">GCM10011613_31050</name>
</gene>
<evidence type="ECO:0000259" key="2">
    <source>
        <dbReference type="Pfam" id="PF07589"/>
    </source>
</evidence>
<sequence>MNKYFMFKAFLMSALLGITLNSYATLVTCTGANTLSLVEHASACQRSTEFQDYLSDPMTVNTEGFFGSSDWVYFDKKDDPAGDGQSGTWSLTNNEWSTYANIMLVFKNGEGTTLLGYLLTPTFTSGDWYSPFRADDEFPNLCVHHDAKGNKPAYDDCSKVKNVSHITYYGRSTPAGEDPPPTQVTEPGTLVLVVFGLASLAFARRRQTI</sequence>
<feature type="signal peptide" evidence="1">
    <location>
        <begin position="1"/>
        <end position="24"/>
    </location>
</feature>
<dbReference type="Pfam" id="PF07589">
    <property type="entry name" value="PEP-CTERM"/>
    <property type="match status" value="1"/>
</dbReference>
<organism evidence="3 4">
    <name type="scientific">Cellvibrio zantedeschiae</name>
    <dbReference type="NCBI Taxonomy" id="1237077"/>
    <lineage>
        <taxon>Bacteria</taxon>
        <taxon>Pseudomonadati</taxon>
        <taxon>Pseudomonadota</taxon>
        <taxon>Gammaproteobacteria</taxon>
        <taxon>Cellvibrionales</taxon>
        <taxon>Cellvibrionaceae</taxon>
        <taxon>Cellvibrio</taxon>
    </lineage>
</organism>
<dbReference type="Proteomes" id="UP000619761">
    <property type="component" value="Unassembled WGS sequence"/>
</dbReference>
<proteinExistence type="predicted"/>
<comment type="caution">
    <text evidence="3">The sequence shown here is derived from an EMBL/GenBank/DDBJ whole genome shotgun (WGS) entry which is preliminary data.</text>
</comment>
<evidence type="ECO:0000313" key="4">
    <source>
        <dbReference type="Proteomes" id="UP000619761"/>
    </source>
</evidence>
<feature type="domain" description="Ice-binding protein C-terminal" evidence="2">
    <location>
        <begin position="183"/>
        <end position="206"/>
    </location>
</feature>